<sequence>MTICDRCGKPFHLVSTEIVEDEGLWLNNTYECETGPVDCTTVSEWWDL</sequence>
<reference evidence="1" key="1">
    <citation type="journal article" date="2014" name="Front. Microbiol.">
        <title>High frequency of phylogenetically diverse reductive dehalogenase-homologous genes in deep subseafloor sedimentary metagenomes.</title>
        <authorList>
            <person name="Kawai M."/>
            <person name="Futagami T."/>
            <person name="Toyoda A."/>
            <person name="Takaki Y."/>
            <person name="Nishi S."/>
            <person name="Hori S."/>
            <person name="Arai W."/>
            <person name="Tsubouchi T."/>
            <person name="Morono Y."/>
            <person name="Uchiyama I."/>
            <person name="Ito T."/>
            <person name="Fujiyama A."/>
            <person name="Inagaki F."/>
            <person name="Takami H."/>
        </authorList>
    </citation>
    <scope>NUCLEOTIDE SEQUENCE</scope>
    <source>
        <strain evidence="1">Expedition CK06-06</strain>
    </source>
</reference>
<gene>
    <name evidence="1" type="ORF">S01H4_32752</name>
</gene>
<name>X1AST7_9ZZZZ</name>
<dbReference type="AlphaFoldDB" id="X1AST7"/>
<accession>X1AST7</accession>
<dbReference type="EMBL" id="BART01017164">
    <property type="protein sequence ID" value="GAG75333.1"/>
    <property type="molecule type" value="Genomic_DNA"/>
</dbReference>
<proteinExistence type="predicted"/>
<evidence type="ECO:0000313" key="1">
    <source>
        <dbReference type="EMBL" id="GAG75333.1"/>
    </source>
</evidence>
<organism evidence="1">
    <name type="scientific">marine sediment metagenome</name>
    <dbReference type="NCBI Taxonomy" id="412755"/>
    <lineage>
        <taxon>unclassified sequences</taxon>
        <taxon>metagenomes</taxon>
        <taxon>ecological metagenomes</taxon>
    </lineage>
</organism>
<protein>
    <submittedName>
        <fullName evidence="1">Uncharacterized protein</fullName>
    </submittedName>
</protein>
<comment type="caution">
    <text evidence="1">The sequence shown here is derived from an EMBL/GenBank/DDBJ whole genome shotgun (WGS) entry which is preliminary data.</text>
</comment>